<name>A0ABY3Y0Q6_9ACTN</name>
<accession>A0ABY3Y0Q6</accession>
<feature type="domain" description="ATP-grasp" evidence="3">
    <location>
        <begin position="137"/>
        <end position="329"/>
    </location>
</feature>
<feature type="region of interest" description="Disordered" evidence="2">
    <location>
        <begin position="443"/>
        <end position="476"/>
    </location>
</feature>
<reference evidence="4 5" key="1">
    <citation type="journal article" date="2023" name="Microbiol. Spectr.">
        <title>Synergy between Genome Mining, Metabolomics, and Bioinformatics Uncovers Antibacterial Chlorinated Carbazole Alkaloids and Their Biosynthetic Gene Cluster from Streptomyces tubbatahanensis sp. nov., a Novel Actinomycete Isolated from Sulu Sea, Philippines.</title>
        <authorList>
            <person name="Tenebro C.P."/>
            <person name="Trono D.J.V.L."/>
            <person name="Balida L.A.P."/>
            <person name="Bayog L.K.A."/>
            <person name="Bruna J.R."/>
            <person name="Sabido E.M."/>
            <person name="Caspe D.P.C."/>
            <person name="de Los Santos E.L.C."/>
            <person name="Saludes J.P."/>
            <person name="Dalisay D.S."/>
        </authorList>
    </citation>
    <scope>NUCLEOTIDE SEQUENCE [LARGE SCALE GENOMIC DNA]</scope>
    <source>
        <strain evidence="4 5">DSD3025</strain>
    </source>
</reference>
<dbReference type="SUPFAM" id="SSF56059">
    <property type="entry name" value="Glutathione synthetase ATP-binding domain-like"/>
    <property type="match status" value="1"/>
</dbReference>
<dbReference type="Proteomes" id="UP001202244">
    <property type="component" value="Chromosome"/>
</dbReference>
<sequence>MPSFATDVPALLLRLDPNPYHHGTLGAARSLGRAGVEVHALLGTDPGPVGTTRYLHRLHTPVRWSAAGAAGTPPDGELERALLGAARAIGRPAVLVPLDDHGAIAVARLAPRLAGHYLLPPVAPRLPAQLADKAELAALCDRAGVPHPRTVLPGSAAEAAREAAALGLPAVAKWSRPWLLPPGLRSTALVRTPGEAARLFARSAEAGSALLLQRRLPDGPGADWFFHGYAAEGGRLLACGAGRKERSWPPHTGLTAVGTWLPNPAVEAAAARLAARLDYRGILDLDFRLDPHTGVHHLVDFNPRPGAQFRLFTDENGVDVVRAQHLHLTGRPVPAARAGTGRTYVVENYAVLSTLLGRAQDAALGRTGRARRGRGPVERAWFAADDPLPFAAMAAGWLGRCLREGLRLAGPRLGPRHRGKQRLRGLRASRAVVPRPAACAAHPVRAARAAPAAPAAPAPPHRPPPEPDPGFLAADS</sequence>
<dbReference type="EMBL" id="CP093846">
    <property type="protein sequence ID" value="UNT00169.1"/>
    <property type="molecule type" value="Genomic_DNA"/>
</dbReference>
<dbReference type="Gene3D" id="3.30.470.20">
    <property type="entry name" value="ATP-grasp fold, B domain"/>
    <property type="match status" value="1"/>
</dbReference>
<feature type="compositionally biased region" description="Pro residues" evidence="2">
    <location>
        <begin position="454"/>
        <end position="468"/>
    </location>
</feature>
<dbReference type="PROSITE" id="PS50975">
    <property type="entry name" value="ATP_GRASP"/>
    <property type="match status" value="1"/>
</dbReference>
<keyword evidence="1" id="KW-0067">ATP-binding</keyword>
<evidence type="ECO:0000313" key="4">
    <source>
        <dbReference type="EMBL" id="UNT00169.1"/>
    </source>
</evidence>
<evidence type="ECO:0000256" key="2">
    <source>
        <dbReference type="SAM" id="MobiDB-lite"/>
    </source>
</evidence>
<gene>
    <name evidence="4" type="ORF">MMF93_29710</name>
</gene>
<keyword evidence="5" id="KW-1185">Reference proteome</keyword>
<protein>
    <submittedName>
        <fullName evidence="4">ATP-grasp domain-containing protein</fullName>
    </submittedName>
</protein>
<organism evidence="4 5">
    <name type="scientific">Streptomyces tubbatahanensis</name>
    <dbReference type="NCBI Taxonomy" id="2923272"/>
    <lineage>
        <taxon>Bacteria</taxon>
        <taxon>Bacillati</taxon>
        <taxon>Actinomycetota</taxon>
        <taxon>Actinomycetes</taxon>
        <taxon>Kitasatosporales</taxon>
        <taxon>Streptomycetaceae</taxon>
        <taxon>Streptomyces</taxon>
    </lineage>
</organism>
<dbReference type="InterPro" id="IPR011761">
    <property type="entry name" value="ATP-grasp"/>
</dbReference>
<evidence type="ECO:0000313" key="5">
    <source>
        <dbReference type="Proteomes" id="UP001202244"/>
    </source>
</evidence>
<dbReference type="RefSeq" id="WP_242756252.1">
    <property type="nucleotide sequence ID" value="NZ_CP093846.1"/>
</dbReference>
<evidence type="ECO:0000256" key="1">
    <source>
        <dbReference type="PROSITE-ProRule" id="PRU00409"/>
    </source>
</evidence>
<keyword evidence="1" id="KW-0547">Nucleotide-binding</keyword>
<feature type="compositionally biased region" description="Low complexity" evidence="2">
    <location>
        <begin position="443"/>
        <end position="453"/>
    </location>
</feature>
<proteinExistence type="predicted"/>
<evidence type="ECO:0000259" key="3">
    <source>
        <dbReference type="PROSITE" id="PS50975"/>
    </source>
</evidence>